<dbReference type="SUPFAM" id="SSF47986">
    <property type="entry name" value="DEATH domain"/>
    <property type="match status" value="1"/>
</dbReference>
<dbReference type="EMBL" id="VSWD01000003">
    <property type="protein sequence ID" value="KAK3106347.1"/>
    <property type="molecule type" value="Genomic_DNA"/>
</dbReference>
<dbReference type="InterPro" id="IPR011029">
    <property type="entry name" value="DEATH-like_dom_sf"/>
</dbReference>
<organism evidence="2 3">
    <name type="scientific">Pinctada imbricata</name>
    <name type="common">Atlantic pearl-oyster</name>
    <name type="synonym">Pinctada martensii</name>
    <dbReference type="NCBI Taxonomy" id="66713"/>
    <lineage>
        <taxon>Eukaryota</taxon>
        <taxon>Metazoa</taxon>
        <taxon>Spiralia</taxon>
        <taxon>Lophotrochozoa</taxon>
        <taxon>Mollusca</taxon>
        <taxon>Bivalvia</taxon>
        <taxon>Autobranchia</taxon>
        <taxon>Pteriomorphia</taxon>
        <taxon>Pterioida</taxon>
        <taxon>Pterioidea</taxon>
        <taxon>Pteriidae</taxon>
        <taxon>Pinctada</taxon>
    </lineage>
</organism>
<evidence type="ECO:0000313" key="3">
    <source>
        <dbReference type="Proteomes" id="UP001186944"/>
    </source>
</evidence>
<accession>A0AA88YV15</accession>
<feature type="domain" description="Death" evidence="1">
    <location>
        <begin position="184"/>
        <end position="260"/>
    </location>
</feature>
<dbReference type="GO" id="GO:0007165">
    <property type="term" value="P:signal transduction"/>
    <property type="evidence" value="ECO:0007669"/>
    <property type="project" value="InterPro"/>
</dbReference>
<dbReference type="PROSITE" id="PS50017">
    <property type="entry name" value="DEATH_DOMAIN"/>
    <property type="match status" value="1"/>
</dbReference>
<dbReference type="InterPro" id="IPR000488">
    <property type="entry name" value="Death_dom"/>
</dbReference>
<sequence length="283" mass="32885">MVDDEDLYPGKSQHRRMIDFLEYWIAMIITYAGSEQKHFPRIILIGTHKDQIKEEVGFDDQDQQSCTCEEYEKYPLEDVNLMRIAQKLRRINLSIPMLCTVILNDAQYSSQVEEDFKGFHGDVKAFYVLKRWKQTTQNYGVKGLKNLLKDHIHISNAHMLCQAMQSEVRCDRAFASTNSVLTVYDEFLCITADRVGYEFMQLGLELGLSLAEIERLQMEKGNTILQISRSMLMKWYNKNKEDATFLKLAMAFMRCGIQNLEWMDMEFDVEKSKASGAKSCTIS</sequence>
<evidence type="ECO:0000313" key="2">
    <source>
        <dbReference type="EMBL" id="KAK3106347.1"/>
    </source>
</evidence>
<dbReference type="Gene3D" id="1.10.533.10">
    <property type="entry name" value="Death Domain, Fas"/>
    <property type="match status" value="1"/>
</dbReference>
<proteinExistence type="predicted"/>
<keyword evidence="3" id="KW-1185">Reference proteome</keyword>
<dbReference type="AlphaFoldDB" id="A0AA88YV15"/>
<dbReference type="Proteomes" id="UP001186944">
    <property type="component" value="Unassembled WGS sequence"/>
</dbReference>
<dbReference type="CDD" id="cd01670">
    <property type="entry name" value="Death"/>
    <property type="match status" value="1"/>
</dbReference>
<comment type="caution">
    <text evidence="2">The sequence shown here is derived from an EMBL/GenBank/DDBJ whole genome shotgun (WGS) entry which is preliminary data.</text>
</comment>
<protein>
    <recommendedName>
        <fullName evidence="1">Death domain-containing protein</fullName>
    </recommendedName>
</protein>
<evidence type="ECO:0000259" key="1">
    <source>
        <dbReference type="PROSITE" id="PS50017"/>
    </source>
</evidence>
<name>A0AA88YV15_PINIB</name>
<gene>
    <name evidence="2" type="ORF">FSP39_018220</name>
</gene>
<dbReference type="Pfam" id="PF00531">
    <property type="entry name" value="Death"/>
    <property type="match status" value="1"/>
</dbReference>
<reference evidence="2" key="1">
    <citation type="submission" date="2019-08" db="EMBL/GenBank/DDBJ databases">
        <title>The improved chromosome-level genome for the pearl oyster Pinctada fucata martensii using PacBio sequencing and Hi-C.</title>
        <authorList>
            <person name="Zheng Z."/>
        </authorList>
    </citation>
    <scope>NUCLEOTIDE SEQUENCE</scope>
    <source>
        <strain evidence="2">ZZ-2019</strain>
        <tissue evidence="2">Adductor muscle</tissue>
    </source>
</reference>